<dbReference type="EMBL" id="GEDG01034927">
    <property type="protein sequence ID" value="JAP09483.1"/>
    <property type="molecule type" value="Transcribed_RNA"/>
</dbReference>
<evidence type="ECO:0000313" key="1">
    <source>
        <dbReference type="EMBL" id="JAP09483.1"/>
    </source>
</evidence>
<name>A0A0V0GQ94_SOLCH</name>
<proteinExistence type="predicted"/>
<accession>A0A0V0GQ94</accession>
<feature type="non-terminal residue" evidence="1">
    <location>
        <position position="1"/>
    </location>
</feature>
<sequence length="67" mass="7627">HTLLHSSSFGRHNRDTPPSKFCSYTKLIIMQQKQEIVLQQQLLLHLDTNQVGVSESSGSTIKSFRTK</sequence>
<dbReference type="AlphaFoldDB" id="A0A0V0GQ94"/>
<organism evidence="1">
    <name type="scientific">Solanum chacoense</name>
    <name type="common">Chaco potato</name>
    <dbReference type="NCBI Taxonomy" id="4108"/>
    <lineage>
        <taxon>Eukaryota</taxon>
        <taxon>Viridiplantae</taxon>
        <taxon>Streptophyta</taxon>
        <taxon>Embryophyta</taxon>
        <taxon>Tracheophyta</taxon>
        <taxon>Spermatophyta</taxon>
        <taxon>Magnoliopsida</taxon>
        <taxon>eudicotyledons</taxon>
        <taxon>Gunneridae</taxon>
        <taxon>Pentapetalae</taxon>
        <taxon>asterids</taxon>
        <taxon>lamiids</taxon>
        <taxon>Solanales</taxon>
        <taxon>Solanaceae</taxon>
        <taxon>Solanoideae</taxon>
        <taxon>Solaneae</taxon>
        <taxon>Solanum</taxon>
    </lineage>
</organism>
<reference evidence="1" key="1">
    <citation type="submission" date="2015-12" db="EMBL/GenBank/DDBJ databases">
        <title>Gene expression during late stages of embryo sac development: a critical building block for successful pollen-pistil interactions.</title>
        <authorList>
            <person name="Liu Y."/>
            <person name="Joly V."/>
            <person name="Sabar M."/>
            <person name="Matton D.P."/>
        </authorList>
    </citation>
    <scope>NUCLEOTIDE SEQUENCE</scope>
</reference>
<protein>
    <submittedName>
        <fullName evidence="1">Putative ovule protein</fullName>
    </submittedName>
</protein>